<reference evidence="3 4" key="1">
    <citation type="journal article" date="2018" name="PLoS ONE">
        <title>The draft genome of Kipferlia bialata reveals reductive genome evolution in fornicate parasites.</title>
        <authorList>
            <person name="Tanifuji G."/>
            <person name="Takabayashi S."/>
            <person name="Kume K."/>
            <person name="Takagi M."/>
            <person name="Nakayama T."/>
            <person name="Kamikawa R."/>
            <person name="Inagaki Y."/>
            <person name="Hashimoto T."/>
        </authorList>
    </citation>
    <scope>NUCLEOTIDE SEQUENCE [LARGE SCALE GENOMIC DNA]</scope>
    <source>
        <strain evidence="3">NY0173</strain>
    </source>
</reference>
<feature type="compositionally biased region" description="Low complexity" evidence="2">
    <location>
        <begin position="184"/>
        <end position="223"/>
    </location>
</feature>
<feature type="region of interest" description="Disordered" evidence="2">
    <location>
        <begin position="136"/>
        <end position="244"/>
    </location>
</feature>
<feature type="compositionally biased region" description="Basic and acidic residues" evidence="2">
    <location>
        <begin position="229"/>
        <end position="244"/>
    </location>
</feature>
<evidence type="ECO:0000313" key="3">
    <source>
        <dbReference type="EMBL" id="GIQ86609.1"/>
    </source>
</evidence>
<dbReference type="EMBL" id="BDIP01002646">
    <property type="protein sequence ID" value="GIQ86609.1"/>
    <property type="molecule type" value="Genomic_DNA"/>
</dbReference>
<feature type="compositionally biased region" description="Polar residues" evidence="2">
    <location>
        <begin position="630"/>
        <end position="650"/>
    </location>
</feature>
<sequence>MSEDPLKLNSAPGACTIDPDQLFATAGVQGFSRTSRMIDAGEIRMGSTQSYVDREREAERERLEAGLVGGGEVDRTELKANAAEISHELSRILNRHQKNIRSLNSTHSEYLSQGMVPRHKGAGATSTLETLELELDSAKDSSARSSGRRGSVPASPAPSVYSTGRASAMSQHSPGKDRARLFPRPASSAAGREGGAESSPGIPRPQSGRPISGRPRSGRPLSGKTSILGERRGGRNDLLEETRADARDKYNRHLVAERERHNNMEQTKALELKIAEMEADLFRVEAAKLQLERDATTARRETQVVRQESQSLRDSLTLLRKKSTTQQRRLHAAEQQLRGFQDMLPVFDELRAIFHFAKPEDIVTRIKTLEQHQVDAFSRAADAEESKGLAVKELEEFKSGVAKAQSAVREDLQRSLSKALANNEDLLEEIQILKQGRDQLNVMRTKYLDLSMGVMDLWTQWEANSELLDADAPVNTFRPDLGDPLQVLRACDLLFTCHTATPAGRYLRELGGIANALWGRFLASETNLRCSPKAVMVALRTQLEDSATKAETLTKEVAALRTKLRDSEDRAETADRHVRRMQALMDKRKSIYRMNVSRRPARPASAMPSSGRVPASTRPATASRPHAHTPSDNTFLTSGTGMSLSQSPTAALSARTKRAGSARVRPQSGRPSSGRVGKGGTGTGGLVENSPVKR</sequence>
<gene>
    <name evidence="3" type="ORF">KIPB_008492</name>
</gene>
<proteinExistence type="predicted"/>
<accession>A0A9K3GJW9</accession>
<keyword evidence="4" id="KW-1185">Reference proteome</keyword>
<dbReference type="OrthoDB" id="551553at2759"/>
<evidence type="ECO:0000313" key="4">
    <source>
        <dbReference type="Proteomes" id="UP000265618"/>
    </source>
</evidence>
<keyword evidence="1" id="KW-0175">Coiled coil</keyword>
<dbReference type="Proteomes" id="UP000265618">
    <property type="component" value="Unassembled WGS sequence"/>
</dbReference>
<feature type="compositionally biased region" description="Gly residues" evidence="2">
    <location>
        <begin position="676"/>
        <end position="685"/>
    </location>
</feature>
<organism evidence="3 4">
    <name type="scientific">Kipferlia bialata</name>
    <dbReference type="NCBI Taxonomy" id="797122"/>
    <lineage>
        <taxon>Eukaryota</taxon>
        <taxon>Metamonada</taxon>
        <taxon>Carpediemonas-like organisms</taxon>
        <taxon>Kipferlia</taxon>
    </lineage>
</organism>
<name>A0A9K3GJW9_9EUKA</name>
<protein>
    <submittedName>
        <fullName evidence="3">Uncharacterized protein</fullName>
    </submittedName>
</protein>
<feature type="compositionally biased region" description="Polar residues" evidence="2">
    <location>
        <begin position="161"/>
        <end position="173"/>
    </location>
</feature>
<feature type="region of interest" description="Disordered" evidence="2">
    <location>
        <begin position="589"/>
        <end position="694"/>
    </location>
</feature>
<evidence type="ECO:0000256" key="2">
    <source>
        <dbReference type="SAM" id="MobiDB-lite"/>
    </source>
</evidence>
<feature type="coiled-coil region" evidence="1">
    <location>
        <begin position="536"/>
        <end position="570"/>
    </location>
</feature>
<feature type="compositionally biased region" description="Low complexity" evidence="2">
    <location>
        <begin position="143"/>
        <end position="160"/>
    </location>
</feature>
<evidence type="ECO:0000256" key="1">
    <source>
        <dbReference type="SAM" id="Coils"/>
    </source>
</evidence>
<comment type="caution">
    <text evidence="3">The sequence shown here is derived from an EMBL/GenBank/DDBJ whole genome shotgun (WGS) entry which is preliminary data.</text>
</comment>
<dbReference type="PANTHER" id="PTHR18937">
    <property type="entry name" value="STRUCTURAL MAINTENANCE OF CHROMOSOMES SMC FAMILY MEMBER"/>
    <property type="match status" value="1"/>
</dbReference>
<feature type="coiled-coil region" evidence="1">
    <location>
        <begin position="409"/>
        <end position="443"/>
    </location>
</feature>
<dbReference type="AlphaFoldDB" id="A0A9K3GJW9"/>